<comment type="caution">
    <text evidence="5">The sequence shown here is derived from an EMBL/GenBank/DDBJ whole genome shotgun (WGS) entry which is preliminary data.</text>
</comment>
<dbReference type="GO" id="GO:0004045">
    <property type="term" value="F:peptidyl-tRNA hydrolase activity"/>
    <property type="evidence" value="ECO:0007669"/>
    <property type="project" value="UniProtKB-UniRule"/>
</dbReference>
<dbReference type="PANTHER" id="PTHR17224">
    <property type="entry name" value="PEPTIDYL-TRNA HYDROLASE"/>
    <property type="match status" value="1"/>
</dbReference>
<organism evidence="5 6">
    <name type="scientific">Treponema maltophilum ATCC 51939</name>
    <dbReference type="NCBI Taxonomy" id="1125699"/>
    <lineage>
        <taxon>Bacteria</taxon>
        <taxon>Pseudomonadati</taxon>
        <taxon>Spirochaetota</taxon>
        <taxon>Spirochaetia</taxon>
        <taxon>Spirochaetales</taxon>
        <taxon>Treponemataceae</taxon>
        <taxon>Treponema</taxon>
    </lineage>
</organism>
<feature type="binding site" evidence="4">
    <location>
        <position position="66"/>
    </location>
    <ligand>
        <name>tRNA</name>
        <dbReference type="ChEBI" id="CHEBI:17843"/>
    </ligand>
</feature>
<comment type="similarity">
    <text evidence="4">Belongs to the PTH family.</text>
</comment>
<evidence type="ECO:0000313" key="6">
    <source>
        <dbReference type="Proteomes" id="UP000014541"/>
    </source>
</evidence>
<dbReference type="HAMAP" id="MF_00083">
    <property type="entry name" value="Pept_tRNA_hydro_bact"/>
    <property type="match status" value="1"/>
</dbReference>
<feature type="site" description="Stabilizes the basic form of H active site to accept a proton" evidence="4">
    <location>
        <position position="93"/>
    </location>
</feature>
<dbReference type="Proteomes" id="UP000014541">
    <property type="component" value="Unassembled WGS sequence"/>
</dbReference>
<sequence length="193" mass="21309">MDLIELVAFLGNTGKQYERNRHNAAWLFADSLQALSSLSWSKKFKGESATLNAGGRKIQLLKPHTFMNLSGESIAEAASFYKIKPERILVVHDELELPAGTFGLKWSGGLGGHNGLRSAKACLGTADFWRLRFGIGRPIYDDVALWVLSDFSKDEVPAMNAAFQGAGELFEALLTEDPEKLLPEWKKRQGGVQ</sequence>
<dbReference type="GO" id="GO:0072344">
    <property type="term" value="P:rescue of stalled ribosome"/>
    <property type="evidence" value="ECO:0007669"/>
    <property type="project" value="UniProtKB-UniRule"/>
</dbReference>
<dbReference type="Pfam" id="PF01195">
    <property type="entry name" value="Pept_tRNA_hydro"/>
    <property type="match status" value="1"/>
</dbReference>
<dbReference type="STRING" id="1125699.HMPREF9194_01961"/>
<dbReference type="InterPro" id="IPR036416">
    <property type="entry name" value="Pept_tRNA_hydro_sf"/>
</dbReference>
<dbReference type="NCBIfam" id="TIGR00447">
    <property type="entry name" value="pth"/>
    <property type="match status" value="1"/>
</dbReference>
<accession>S3K276</accession>
<keyword evidence="1 4" id="KW-0820">tRNA-binding</keyword>
<dbReference type="EC" id="3.1.1.29" evidence="4"/>
<feature type="binding site" evidence="4">
    <location>
        <position position="68"/>
    </location>
    <ligand>
        <name>tRNA</name>
        <dbReference type="ChEBI" id="CHEBI:17843"/>
    </ligand>
</feature>
<comment type="function">
    <text evidence="4">Hydrolyzes ribosome-free peptidyl-tRNAs (with 1 or more amino acids incorporated), which drop off the ribosome during protein synthesis, or as a result of ribosome stalling.</text>
</comment>
<feature type="site" description="Discriminates between blocked and unblocked aminoacyl-tRNA" evidence="4">
    <location>
        <position position="12"/>
    </location>
</feature>
<feature type="active site" description="Proton acceptor" evidence="4">
    <location>
        <position position="22"/>
    </location>
</feature>
<reference evidence="5 6" key="1">
    <citation type="submission" date="2013-04" db="EMBL/GenBank/DDBJ databases">
        <title>The Genome Sequence of Treponema maltophilum ATCC 51939.</title>
        <authorList>
            <consortium name="The Broad Institute Genomics Platform"/>
            <person name="Earl A."/>
            <person name="Ward D."/>
            <person name="Feldgarden M."/>
            <person name="Gevers D."/>
            <person name="Leonetti C."/>
            <person name="Blanton J.M."/>
            <person name="Dewhirst F.E."/>
            <person name="Izard J."/>
            <person name="Walker B."/>
            <person name="Young S."/>
            <person name="Zeng Q."/>
            <person name="Gargeya S."/>
            <person name="Fitzgerald M."/>
            <person name="Haas B."/>
            <person name="Abouelleil A."/>
            <person name="Allen A.W."/>
            <person name="Alvarado L."/>
            <person name="Arachchi H.M."/>
            <person name="Berlin A.M."/>
            <person name="Chapman S.B."/>
            <person name="Gainer-Dewar J."/>
            <person name="Goldberg J."/>
            <person name="Griggs A."/>
            <person name="Gujja S."/>
            <person name="Hansen M."/>
            <person name="Howarth C."/>
            <person name="Imamovic A."/>
            <person name="Ireland A."/>
            <person name="Larimer J."/>
            <person name="McCowan C."/>
            <person name="Murphy C."/>
            <person name="Pearson M."/>
            <person name="Poon T.W."/>
            <person name="Priest M."/>
            <person name="Roberts A."/>
            <person name="Saif S."/>
            <person name="Shea T."/>
            <person name="Sisk P."/>
            <person name="Sykes S."/>
            <person name="Wortman J."/>
            <person name="Nusbaum C."/>
            <person name="Birren B."/>
        </authorList>
    </citation>
    <scope>NUCLEOTIDE SEQUENCE [LARGE SCALE GENOMIC DNA]</scope>
    <source>
        <strain evidence="5 6">ATCC 51939</strain>
    </source>
</reference>
<comment type="function">
    <text evidence="4">Catalyzes the release of premature peptidyl moieties from peptidyl-tRNA molecules trapped in stalled 50S ribosomal subunits, and thus maintains levels of free tRNAs and 50S ribosomes.</text>
</comment>
<keyword evidence="6" id="KW-1185">Reference proteome</keyword>
<dbReference type="SUPFAM" id="SSF53178">
    <property type="entry name" value="Peptidyl-tRNA hydrolase-like"/>
    <property type="match status" value="1"/>
</dbReference>
<keyword evidence="3 4" id="KW-0694">RNA-binding</keyword>
<dbReference type="EMBL" id="ATFF01000006">
    <property type="protein sequence ID" value="EPF31610.1"/>
    <property type="molecule type" value="Genomic_DNA"/>
</dbReference>
<protein>
    <recommendedName>
        <fullName evidence="4">Peptidyl-tRNA hydrolase</fullName>
        <shortName evidence="4">Pth</shortName>
        <ecNumber evidence="4">3.1.1.29</ecNumber>
    </recommendedName>
</protein>
<dbReference type="Gene3D" id="3.40.50.1470">
    <property type="entry name" value="Peptidyl-tRNA hydrolase"/>
    <property type="match status" value="1"/>
</dbReference>
<dbReference type="GO" id="GO:0005737">
    <property type="term" value="C:cytoplasm"/>
    <property type="evidence" value="ECO:0007669"/>
    <property type="project" value="UniProtKB-SubCell"/>
</dbReference>
<dbReference type="CDD" id="cd00462">
    <property type="entry name" value="PTH"/>
    <property type="match status" value="1"/>
</dbReference>
<dbReference type="PANTHER" id="PTHR17224:SF1">
    <property type="entry name" value="PEPTIDYL-TRNA HYDROLASE"/>
    <property type="match status" value="1"/>
</dbReference>
<evidence type="ECO:0000256" key="3">
    <source>
        <dbReference type="ARBA" id="ARBA00022884"/>
    </source>
</evidence>
<keyword evidence="4" id="KW-0963">Cytoplasm</keyword>
<dbReference type="InterPro" id="IPR001328">
    <property type="entry name" value="Pept_tRNA_hydro"/>
</dbReference>
<comment type="subcellular location">
    <subcellularLocation>
        <location evidence="4">Cytoplasm</location>
    </subcellularLocation>
</comment>
<evidence type="ECO:0000256" key="2">
    <source>
        <dbReference type="ARBA" id="ARBA00022801"/>
    </source>
</evidence>
<feature type="binding site" evidence="4">
    <location>
        <position position="114"/>
    </location>
    <ligand>
        <name>tRNA</name>
        <dbReference type="ChEBI" id="CHEBI:17843"/>
    </ligand>
</feature>
<evidence type="ECO:0000256" key="4">
    <source>
        <dbReference type="HAMAP-Rule" id="MF_00083"/>
    </source>
</evidence>
<feature type="binding site" evidence="4">
    <location>
        <position position="17"/>
    </location>
    <ligand>
        <name>tRNA</name>
        <dbReference type="ChEBI" id="CHEBI:17843"/>
    </ligand>
</feature>
<comment type="subunit">
    <text evidence="4">Monomer.</text>
</comment>
<dbReference type="AlphaFoldDB" id="S3K276"/>
<dbReference type="OrthoDB" id="9800507at2"/>
<dbReference type="RefSeq" id="WP_016526219.1">
    <property type="nucleotide sequence ID" value="NZ_KE332518.1"/>
</dbReference>
<dbReference type="GO" id="GO:0000049">
    <property type="term" value="F:tRNA binding"/>
    <property type="evidence" value="ECO:0007669"/>
    <property type="project" value="UniProtKB-UniRule"/>
</dbReference>
<gene>
    <name evidence="4" type="primary">pth</name>
    <name evidence="5" type="ORF">HMPREF9194_01961</name>
</gene>
<dbReference type="eggNOG" id="COG0193">
    <property type="taxonomic scope" value="Bacteria"/>
</dbReference>
<dbReference type="HOGENOM" id="CLU_062456_4_2_12"/>
<comment type="catalytic activity">
    <reaction evidence="4">
        <text>an N-acyl-L-alpha-aminoacyl-tRNA + H2O = an N-acyl-L-amino acid + a tRNA + H(+)</text>
        <dbReference type="Rhea" id="RHEA:54448"/>
        <dbReference type="Rhea" id="RHEA-COMP:10123"/>
        <dbReference type="Rhea" id="RHEA-COMP:13883"/>
        <dbReference type="ChEBI" id="CHEBI:15377"/>
        <dbReference type="ChEBI" id="CHEBI:15378"/>
        <dbReference type="ChEBI" id="CHEBI:59874"/>
        <dbReference type="ChEBI" id="CHEBI:78442"/>
        <dbReference type="ChEBI" id="CHEBI:138191"/>
        <dbReference type="EC" id="3.1.1.29"/>
    </reaction>
</comment>
<proteinExistence type="inferred from homology"/>
<name>S3K276_TREMA</name>
<keyword evidence="2 4" id="KW-0378">Hydrolase</keyword>
<evidence type="ECO:0000313" key="5">
    <source>
        <dbReference type="EMBL" id="EPF31610.1"/>
    </source>
</evidence>
<dbReference type="PATRIC" id="fig|1125699.3.peg.1982"/>
<evidence type="ECO:0000256" key="1">
    <source>
        <dbReference type="ARBA" id="ARBA00022555"/>
    </source>
</evidence>
<dbReference type="GO" id="GO:0006515">
    <property type="term" value="P:protein quality control for misfolded or incompletely synthesized proteins"/>
    <property type="evidence" value="ECO:0007669"/>
    <property type="project" value="UniProtKB-UniRule"/>
</dbReference>